<accession>A0AB38TMS0</accession>
<dbReference type="EMBL" id="CP104214">
    <property type="protein sequence ID" value="UWX69147.1"/>
    <property type="molecule type" value="Genomic_DNA"/>
</dbReference>
<dbReference type="Proteomes" id="UP001059745">
    <property type="component" value="Chromosome 1"/>
</dbReference>
<gene>
    <name evidence="1" type="ORF">NYZ96_13060</name>
</gene>
<protein>
    <submittedName>
        <fullName evidence="1">Uncharacterized protein</fullName>
    </submittedName>
</protein>
<dbReference type="AlphaFoldDB" id="A0AB38TMS0"/>
<organism evidence="1 2">
    <name type="scientific">Burkholderia gladioli</name>
    <name type="common">Pseudomonas marginata</name>
    <name type="synonym">Phytomonas marginata</name>
    <dbReference type="NCBI Taxonomy" id="28095"/>
    <lineage>
        <taxon>Bacteria</taxon>
        <taxon>Pseudomonadati</taxon>
        <taxon>Pseudomonadota</taxon>
        <taxon>Betaproteobacteria</taxon>
        <taxon>Burkholderiales</taxon>
        <taxon>Burkholderiaceae</taxon>
        <taxon>Burkholderia</taxon>
    </lineage>
</organism>
<proteinExistence type="predicted"/>
<reference evidence="1" key="1">
    <citation type="submission" date="2022-09" db="EMBL/GenBank/DDBJ databases">
        <title>Genomic of Burkholderia gladioli.</title>
        <authorList>
            <person name="Wu H."/>
        </authorList>
    </citation>
    <scope>NUCLEOTIDE SEQUENCE</scope>
    <source>
        <strain evidence="1">ZN-S4</strain>
    </source>
</reference>
<evidence type="ECO:0000313" key="2">
    <source>
        <dbReference type="Proteomes" id="UP001059745"/>
    </source>
</evidence>
<name>A0AB38TMS0_BURGA</name>
<dbReference type="RefSeq" id="WP_124083898.1">
    <property type="nucleotide sequence ID" value="NZ_CADEQD010000001.1"/>
</dbReference>
<evidence type="ECO:0000313" key="1">
    <source>
        <dbReference type="EMBL" id="UWX69147.1"/>
    </source>
</evidence>
<sequence>MRATVPKNHPALVGDKSLQARLKTLEDRIEQSYQVHQLTQTLIEIVEIIGHRQSPARPAEVPQEIMDTLRQFVQNTTVPEHMRQLNADRDAISDMVRRNGKGYVLGLLSHRLRLGLEVLFAGLVVSYIQMFEGADGRSKIDKRKFFKGNNEIENAHETFDMLRNKQYAHKELAFDRHRICYTVDGSGQIAIDPNAPQMTREYHLESSGDLLRLLKALHIHLSEEIKDRSAAILERLSDEQKHVLLEHAGQSEGPHDA</sequence>